<evidence type="ECO:0000313" key="3">
    <source>
        <dbReference type="EMBL" id="ASK79244.1"/>
    </source>
</evidence>
<organism evidence="3 4">
    <name type="scientific">Paraphotobacterium marinum</name>
    <dbReference type="NCBI Taxonomy" id="1755811"/>
    <lineage>
        <taxon>Bacteria</taxon>
        <taxon>Pseudomonadati</taxon>
        <taxon>Pseudomonadota</taxon>
        <taxon>Gammaproteobacteria</taxon>
        <taxon>Vibrionales</taxon>
        <taxon>Vibrionaceae</taxon>
        <taxon>Paraphotobacterium</taxon>
    </lineage>
</organism>
<feature type="signal peptide" evidence="2">
    <location>
        <begin position="1"/>
        <end position="22"/>
    </location>
</feature>
<evidence type="ECO:0000256" key="2">
    <source>
        <dbReference type="SAM" id="SignalP"/>
    </source>
</evidence>
<feature type="region of interest" description="Disordered" evidence="1">
    <location>
        <begin position="25"/>
        <end position="57"/>
    </location>
</feature>
<feature type="chain" id="PRO_5012013398" description="Lipoprotein" evidence="2">
    <location>
        <begin position="23"/>
        <end position="874"/>
    </location>
</feature>
<name>A0A220VFT3_9GAMM</name>
<reference evidence="3 4" key="1">
    <citation type="journal article" date="2016" name="Int. J. Syst. Evol. Microbiol.">
        <title>Paraphotobacterium marinum gen. nov., sp. nov., a member of the family Vibrionaceae, isolated from surface seawater.</title>
        <authorList>
            <person name="Huang Z."/>
            <person name="Dong C."/>
            <person name="Shao Z."/>
        </authorList>
    </citation>
    <scope>NUCLEOTIDE SEQUENCE [LARGE SCALE GENOMIC DNA]</scope>
    <source>
        <strain evidence="3 4">NSCS20N07D</strain>
    </source>
</reference>
<dbReference type="Proteomes" id="UP000242175">
    <property type="component" value="Chromosome small"/>
</dbReference>
<gene>
    <name evidence="3" type="ORF">CF386_09235</name>
</gene>
<accession>A0A220VFT3</accession>
<proteinExistence type="predicted"/>
<keyword evidence="4" id="KW-1185">Reference proteome</keyword>
<dbReference type="AlphaFoldDB" id="A0A220VFT3"/>
<evidence type="ECO:0000313" key="4">
    <source>
        <dbReference type="Proteomes" id="UP000242175"/>
    </source>
</evidence>
<keyword evidence="2" id="KW-0732">Signal</keyword>
<evidence type="ECO:0008006" key="5">
    <source>
        <dbReference type="Google" id="ProtNLM"/>
    </source>
</evidence>
<sequence length="874" mass="97364">MKTKNKIVLSSLVISISLLLTACGGGGGDTGPNPNQPPQPQPQPHPHPGPTGLTSYNKEVKIPDNPTFHKVILSSESSHKNNDLDGVGYNYKNTEQVYRINWNVGYNYDDSKTLTNFSTVQFVVSNEDQLKNIQFKVSDSPCIEIDYKNQQFYQKSNELFDLTKLDGASDLSHAPLHLSVFGFKSDNCSQHNNFNAKDMLAVFISQNDEQSMDMQSPLNNQNKVCTIKKPLNLNSPIKDAKNKNFEYAGLGSNCRIERPHFEIDPNFKYIDYVGTLKNWAYADNIDIEIPLGTTVSLPLTTEYVRIPLPKTLSDKEACSKAINDFNNQPYLGSTSNDGKQEISDSCQLGTNDSKTLRYALVKHPTMNFVGGYRNFTFSGKNNHFIKIHGFGRINGADIPSYGKDDDETRAMSKKGTIWVDHNTGNVLDDTVLPGLKLLSYAQYRIESSLLGLDSQAQVDGNTTSSIDITGITIANGLRRNRGAIQLNVAQFGPLKKENMLATSDNEDRNSDNTPTSMFDVKQVGFFKDAVDGADVGSDYSRQSFMYSQIADDTVKIEAKHQTVDHYTVIHGNSGSVVMPGMYGVVRDSLQESVISNVYIHRDMSPGYNNDTWSSYGGIIATKDCLRFPTNQTKDNYDVKSLTFGGFKINRLYLLSHGHEDGSTMSNYIRLFNLNAGTQGNFFCKDDFDVGSTMNRSGLLVKVYPITLKNIKIDVVPTVKPLVDPIENITTDTRHSLIFLSSDGWIQGENGVNYNFMGNKIKKERFLVGCDSSTTNSNSCFWADKSNQEISGGIQIKNNTGGYYDYLGWVGIDGTDSDPHNYSMNTAKDKKSVISKIPSFARVETHETKVHYPDYTSMDDEWYQLPYAKGITPPK</sequence>
<dbReference type="KEGG" id="pmai:CF386_09235"/>
<dbReference type="EMBL" id="CP022356">
    <property type="protein sequence ID" value="ASK79244.1"/>
    <property type="molecule type" value="Genomic_DNA"/>
</dbReference>
<dbReference type="PROSITE" id="PS51257">
    <property type="entry name" value="PROKAR_LIPOPROTEIN"/>
    <property type="match status" value="1"/>
</dbReference>
<evidence type="ECO:0000256" key="1">
    <source>
        <dbReference type="SAM" id="MobiDB-lite"/>
    </source>
</evidence>
<protein>
    <recommendedName>
        <fullName evidence="5">Lipoprotein</fullName>
    </recommendedName>
</protein>
<feature type="compositionally biased region" description="Pro residues" evidence="1">
    <location>
        <begin position="34"/>
        <end position="49"/>
    </location>
</feature>
<dbReference type="RefSeq" id="WP_089074152.1">
    <property type="nucleotide sequence ID" value="NZ_CBCSAM010000002.1"/>
</dbReference>